<dbReference type="Proteomes" id="UP001569428">
    <property type="component" value="Unassembled WGS sequence"/>
</dbReference>
<dbReference type="RefSeq" id="WP_371838675.1">
    <property type="nucleotide sequence ID" value="NZ_JBGMEK010000016.1"/>
</dbReference>
<organism evidence="1 2">
    <name type="scientific">Microbulbifer epialgicus</name>
    <dbReference type="NCBI Taxonomy" id="393907"/>
    <lineage>
        <taxon>Bacteria</taxon>
        <taxon>Pseudomonadati</taxon>
        <taxon>Pseudomonadota</taxon>
        <taxon>Gammaproteobacteria</taxon>
        <taxon>Cellvibrionales</taxon>
        <taxon>Microbulbiferaceae</taxon>
        <taxon>Microbulbifer</taxon>
    </lineage>
</organism>
<evidence type="ECO:0000313" key="1">
    <source>
        <dbReference type="EMBL" id="MFA0811106.1"/>
    </source>
</evidence>
<protein>
    <submittedName>
        <fullName evidence="1">Uncharacterized protein</fullName>
    </submittedName>
</protein>
<evidence type="ECO:0000313" key="2">
    <source>
        <dbReference type="Proteomes" id="UP001569428"/>
    </source>
</evidence>
<reference evidence="1 2" key="1">
    <citation type="submission" date="2024-08" db="EMBL/GenBank/DDBJ databases">
        <authorList>
            <person name="Ishaq N."/>
        </authorList>
    </citation>
    <scope>NUCLEOTIDE SEQUENCE [LARGE SCALE GENOMIC DNA]</scope>
    <source>
        <strain evidence="1 2">DSM 18651</strain>
    </source>
</reference>
<dbReference type="EMBL" id="JBGMEK010000016">
    <property type="protein sequence ID" value="MFA0811106.1"/>
    <property type="molecule type" value="Genomic_DNA"/>
</dbReference>
<name>A0ABV4NYB8_9GAMM</name>
<keyword evidence="2" id="KW-1185">Reference proteome</keyword>
<accession>A0ABV4NYB8</accession>
<proteinExistence type="predicted"/>
<gene>
    <name evidence="1" type="ORF">ACCI49_09255</name>
</gene>
<sequence length="81" mass="9001">MSGKPRRIVLRIDRITVDNPGLDRMALEAALRREVAGALAVHKMGKLSTSSYRERLQAKLPAGKIALHDKIANTIAREINR</sequence>
<comment type="caution">
    <text evidence="1">The sequence shown here is derived from an EMBL/GenBank/DDBJ whole genome shotgun (WGS) entry which is preliminary data.</text>
</comment>